<feature type="compositionally biased region" description="Polar residues" evidence="1">
    <location>
        <begin position="58"/>
        <end position="71"/>
    </location>
</feature>
<sequence length="105" mass="11913">MSNGPTPKYAPGHPPVLQQLSENVTKPNQRLLFDYQSTNNHDPGSRFTAMSLGPTRSYELSTTKPTTQNHPTEPIYQLLRLINYLVCNISNDWKRTLTCHLLTTT</sequence>
<reference evidence="2 3" key="1">
    <citation type="journal article" date="2013" name="Nature">
        <title>Insights into bilaterian evolution from three spiralian genomes.</title>
        <authorList>
            <person name="Simakov O."/>
            <person name="Marletaz F."/>
            <person name="Cho S.J."/>
            <person name="Edsinger-Gonzales E."/>
            <person name="Havlak P."/>
            <person name="Hellsten U."/>
            <person name="Kuo D.H."/>
            <person name="Larsson T."/>
            <person name="Lv J."/>
            <person name="Arendt D."/>
            <person name="Savage R."/>
            <person name="Osoegawa K."/>
            <person name="de Jong P."/>
            <person name="Grimwood J."/>
            <person name="Chapman J.A."/>
            <person name="Shapiro H."/>
            <person name="Aerts A."/>
            <person name="Otillar R.P."/>
            <person name="Terry A.Y."/>
            <person name="Boore J.L."/>
            <person name="Grigoriev I.V."/>
            <person name="Lindberg D.R."/>
            <person name="Seaver E.C."/>
            <person name="Weisblat D.A."/>
            <person name="Putnam N.H."/>
            <person name="Rokhsar D.S."/>
        </authorList>
    </citation>
    <scope>NUCLEOTIDE SEQUENCE [LARGE SCALE GENOMIC DNA]</scope>
</reference>
<feature type="region of interest" description="Disordered" evidence="1">
    <location>
        <begin position="36"/>
        <end position="71"/>
    </location>
</feature>
<accession>V3ZR85</accession>
<dbReference type="GeneID" id="20241140"/>
<dbReference type="Proteomes" id="UP000030746">
    <property type="component" value="Unassembled WGS sequence"/>
</dbReference>
<name>V3ZR85_LOTGI</name>
<dbReference type="EMBL" id="KB203711">
    <property type="protein sequence ID" value="ESO83381.1"/>
    <property type="molecule type" value="Genomic_DNA"/>
</dbReference>
<proteinExistence type="predicted"/>
<dbReference type="KEGG" id="lgi:LOTGIDRAFT_169451"/>
<dbReference type="RefSeq" id="XP_009065983.1">
    <property type="nucleotide sequence ID" value="XM_009067735.1"/>
</dbReference>
<organism evidence="2 3">
    <name type="scientific">Lottia gigantea</name>
    <name type="common">Giant owl limpet</name>
    <dbReference type="NCBI Taxonomy" id="225164"/>
    <lineage>
        <taxon>Eukaryota</taxon>
        <taxon>Metazoa</taxon>
        <taxon>Spiralia</taxon>
        <taxon>Lophotrochozoa</taxon>
        <taxon>Mollusca</taxon>
        <taxon>Gastropoda</taxon>
        <taxon>Patellogastropoda</taxon>
        <taxon>Lottioidea</taxon>
        <taxon>Lottiidae</taxon>
        <taxon>Lottia</taxon>
    </lineage>
</organism>
<evidence type="ECO:0000256" key="1">
    <source>
        <dbReference type="SAM" id="MobiDB-lite"/>
    </source>
</evidence>
<dbReference type="CTD" id="20241140"/>
<protein>
    <submittedName>
        <fullName evidence="2">Uncharacterized protein</fullName>
    </submittedName>
</protein>
<keyword evidence="3" id="KW-1185">Reference proteome</keyword>
<evidence type="ECO:0000313" key="3">
    <source>
        <dbReference type="Proteomes" id="UP000030746"/>
    </source>
</evidence>
<dbReference type="AlphaFoldDB" id="V3ZR85"/>
<evidence type="ECO:0000313" key="2">
    <source>
        <dbReference type="EMBL" id="ESO83381.1"/>
    </source>
</evidence>
<gene>
    <name evidence="2" type="ORF">LOTGIDRAFT_169451</name>
</gene>
<dbReference type="HOGENOM" id="CLU_2239655_0_0_1"/>